<dbReference type="STRING" id="7260.B4NPF6"/>
<comment type="similarity">
    <text evidence="2 7">Belongs to the C1D family.</text>
</comment>
<dbReference type="GO" id="GO:0005737">
    <property type="term" value="C:cytoplasm"/>
    <property type="evidence" value="ECO:0007669"/>
    <property type="project" value="UniProtKB-SubCell"/>
</dbReference>
<dbReference type="GO" id="GO:0010468">
    <property type="term" value="P:regulation of gene expression"/>
    <property type="evidence" value="ECO:0007669"/>
    <property type="project" value="TreeGrafter"/>
</dbReference>
<gene>
    <name evidence="8" type="primary">Dwil\GK15287</name>
    <name evidence="8" type="ORF">Dwil_GK15287</name>
</gene>
<evidence type="ECO:0000256" key="6">
    <source>
        <dbReference type="ARBA" id="ARBA00023242"/>
    </source>
</evidence>
<accession>B4NPF6</accession>
<dbReference type="PANTHER" id="PTHR15341">
    <property type="entry name" value="SUN-COR STEROID HORMONE RECEPTOR CO-REPRESSOR"/>
    <property type="match status" value="1"/>
</dbReference>
<comment type="subunit">
    <text evidence="7">Monomer and homodimer.</text>
</comment>
<dbReference type="PANTHER" id="PTHR15341:SF3">
    <property type="entry name" value="NUCLEAR NUCLEIC ACID-BINDING PROTEIN C1D"/>
    <property type="match status" value="1"/>
</dbReference>
<evidence type="ECO:0000313" key="8">
    <source>
        <dbReference type="EMBL" id="EDW86396.1"/>
    </source>
</evidence>
<dbReference type="PhylomeDB" id="B4NPF6"/>
<dbReference type="InParanoid" id="B4NPF6"/>
<keyword evidence="7" id="KW-0238">DNA-binding</keyword>
<keyword evidence="6 7" id="KW-0539">Nucleus</keyword>
<name>B4NPF6_DROWI</name>
<dbReference type="KEGG" id="dwi:6653100"/>
<dbReference type="OrthoDB" id="1421013at2759"/>
<dbReference type="HOGENOM" id="CLU_1671173_0_0_1"/>
<evidence type="ECO:0000256" key="1">
    <source>
        <dbReference type="ARBA" id="ARBA00004123"/>
    </source>
</evidence>
<evidence type="ECO:0000256" key="4">
    <source>
        <dbReference type="ARBA" id="ARBA00022552"/>
    </source>
</evidence>
<keyword evidence="9" id="KW-1185">Reference proteome</keyword>
<reference evidence="8 9" key="1">
    <citation type="journal article" date="2007" name="Nature">
        <title>Evolution of genes and genomes on the Drosophila phylogeny.</title>
        <authorList>
            <consortium name="Drosophila 12 Genomes Consortium"/>
            <person name="Clark A.G."/>
            <person name="Eisen M.B."/>
            <person name="Smith D.R."/>
            <person name="Bergman C.M."/>
            <person name="Oliver B."/>
            <person name="Markow T.A."/>
            <person name="Kaufman T.C."/>
            <person name="Kellis M."/>
            <person name="Gelbart W."/>
            <person name="Iyer V.N."/>
            <person name="Pollard D.A."/>
            <person name="Sackton T.B."/>
            <person name="Larracuente A.M."/>
            <person name="Singh N.D."/>
            <person name="Abad J.P."/>
            <person name="Abt D.N."/>
            <person name="Adryan B."/>
            <person name="Aguade M."/>
            <person name="Akashi H."/>
            <person name="Anderson W.W."/>
            <person name="Aquadro C.F."/>
            <person name="Ardell D.H."/>
            <person name="Arguello R."/>
            <person name="Artieri C.G."/>
            <person name="Barbash D.A."/>
            <person name="Barker D."/>
            <person name="Barsanti P."/>
            <person name="Batterham P."/>
            <person name="Batzoglou S."/>
            <person name="Begun D."/>
            <person name="Bhutkar A."/>
            <person name="Blanco E."/>
            <person name="Bosak S.A."/>
            <person name="Bradley R.K."/>
            <person name="Brand A.D."/>
            <person name="Brent M.R."/>
            <person name="Brooks A.N."/>
            <person name="Brown R.H."/>
            <person name="Butlin R.K."/>
            <person name="Caggese C."/>
            <person name="Calvi B.R."/>
            <person name="Bernardo de Carvalho A."/>
            <person name="Caspi A."/>
            <person name="Castrezana S."/>
            <person name="Celniker S.E."/>
            <person name="Chang J.L."/>
            <person name="Chapple C."/>
            <person name="Chatterji S."/>
            <person name="Chinwalla A."/>
            <person name="Civetta A."/>
            <person name="Clifton S.W."/>
            <person name="Comeron J.M."/>
            <person name="Costello J.C."/>
            <person name="Coyne J.A."/>
            <person name="Daub J."/>
            <person name="David R.G."/>
            <person name="Delcher A.L."/>
            <person name="Delehaunty K."/>
            <person name="Do C.B."/>
            <person name="Ebling H."/>
            <person name="Edwards K."/>
            <person name="Eickbush T."/>
            <person name="Evans J.D."/>
            <person name="Filipski A."/>
            <person name="Findeiss S."/>
            <person name="Freyhult E."/>
            <person name="Fulton L."/>
            <person name="Fulton R."/>
            <person name="Garcia A.C."/>
            <person name="Gardiner A."/>
            <person name="Garfield D.A."/>
            <person name="Garvin B.E."/>
            <person name="Gibson G."/>
            <person name="Gilbert D."/>
            <person name="Gnerre S."/>
            <person name="Godfrey J."/>
            <person name="Good R."/>
            <person name="Gotea V."/>
            <person name="Gravely B."/>
            <person name="Greenberg A.J."/>
            <person name="Griffiths-Jones S."/>
            <person name="Gross S."/>
            <person name="Guigo R."/>
            <person name="Gustafson E.A."/>
            <person name="Haerty W."/>
            <person name="Hahn M.W."/>
            <person name="Halligan D.L."/>
            <person name="Halpern A.L."/>
            <person name="Halter G.M."/>
            <person name="Han M.V."/>
            <person name="Heger A."/>
            <person name="Hillier L."/>
            <person name="Hinrichs A.S."/>
            <person name="Holmes I."/>
            <person name="Hoskins R.A."/>
            <person name="Hubisz M.J."/>
            <person name="Hultmark D."/>
            <person name="Huntley M.A."/>
            <person name="Jaffe D.B."/>
            <person name="Jagadeeshan S."/>
            <person name="Jeck W.R."/>
            <person name="Johnson J."/>
            <person name="Jones C.D."/>
            <person name="Jordan W.C."/>
            <person name="Karpen G.H."/>
            <person name="Kataoka E."/>
            <person name="Keightley P.D."/>
            <person name="Kheradpour P."/>
            <person name="Kirkness E.F."/>
            <person name="Koerich L.B."/>
            <person name="Kristiansen K."/>
            <person name="Kudrna D."/>
            <person name="Kulathinal R.J."/>
            <person name="Kumar S."/>
            <person name="Kwok R."/>
            <person name="Lander E."/>
            <person name="Langley C.H."/>
            <person name="Lapoint R."/>
            <person name="Lazzaro B.P."/>
            <person name="Lee S.J."/>
            <person name="Levesque L."/>
            <person name="Li R."/>
            <person name="Lin C.F."/>
            <person name="Lin M.F."/>
            <person name="Lindblad-Toh K."/>
            <person name="Llopart A."/>
            <person name="Long M."/>
            <person name="Low L."/>
            <person name="Lozovsky E."/>
            <person name="Lu J."/>
            <person name="Luo M."/>
            <person name="Machado C.A."/>
            <person name="Makalowski W."/>
            <person name="Marzo M."/>
            <person name="Matsuda M."/>
            <person name="Matzkin L."/>
            <person name="McAllister B."/>
            <person name="McBride C.S."/>
            <person name="McKernan B."/>
            <person name="McKernan K."/>
            <person name="Mendez-Lago M."/>
            <person name="Minx P."/>
            <person name="Mollenhauer M.U."/>
            <person name="Montooth K."/>
            <person name="Mount S.M."/>
            <person name="Mu X."/>
            <person name="Myers E."/>
            <person name="Negre B."/>
            <person name="Newfeld S."/>
            <person name="Nielsen R."/>
            <person name="Noor M.A."/>
            <person name="O'Grady P."/>
            <person name="Pachter L."/>
            <person name="Papaceit M."/>
            <person name="Parisi M.J."/>
            <person name="Parisi M."/>
            <person name="Parts L."/>
            <person name="Pedersen J.S."/>
            <person name="Pesole G."/>
            <person name="Phillippy A.M."/>
            <person name="Ponting C.P."/>
            <person name="Pop M."/>
            <person name="Porcelli D."/>
            <person name="Powell J.R."/>
            <person name="Prohaska S."/>
            <person name="Pruitt K."/>
            <person name="Puig M."/>
            <person name="Quesneville H."/>
            <person name="Ram K.R."/>
            <person name="Rand D."/>
            <person name="Rasmussen M.D."/>
            <person name="Reed L.K."/>
            <person name="Reenan R."/>
            <person name="Reily A."/>
            <person name="Remington K.A."/>
            <person name="Rieger T.T."/>
            <person name="Ritchie M.G."/>
            <person name="Robin C."/>
            <person name="Rogers Y.H."/>
            <person name="Rohde C."/>
            <person name="Rozas J."/>
            <person name="Rubenfield M.J."/>
            <person name="Ruiz A."/>
            <person name="Russo S."/>
            <person name="Salzberg S.L."/>
            <person name="Sanchez-Gracia A."/>
            <person name="Saranga D.J."/>
            <person name="Sato H."/>
            <person name="Schaeffer S.W."/>
            <person name="Schatz M.C."/>
            <person name="Schlenke T."/>
            <person name="Schwartz R."/>
            <person name="Segarra C."/>
            <person name="Singh R.S."/>
            <person name="Sirot L."/>
            <person name="Sirota M."/>
            <person name="Sisneros N.B."/>
            <person name="Smith C.D."/>
            <person name="Smith T.F."/>
            <person name="Spieth J."/>
            <person name="Stage D.E."/>
            <person name="Stark A."/>
            <person name="Stephan W."/>
            <person name="Strausberg R.L."/>
            <person name="Strempel S."/>
            <person name="Sturgill D."/>
            <person name="Sutton G."/>
            <person name="Sutton G.G."/>
            <person name="Tao W."/>
            <person name="Teichmann S."/>
            <person name="Tobari Y.N."/>
            <person name="Tomimura Y."/>
            <person name="Tsolas J.M."/>
            <person name="Valente V.L."/>
            <person name="Venter E."/>
            <person name="Venter J.C."/>
            <person name="Vicario S."/>
            <person name="Vieira F.G."/>
            <person name="Vilella A.J."/>
            <person name="Villasante A."/>
            <person name="Walenz B."/>
            <person name="Wang J."/>
            <person name="Wasserman M."/>
            <person name="Watts T."/>
            <person name="Wilson D."/>
            <person name="Wilson R.K."/>
            <person name="Wing R.A."/>
            <person name="Wolfner M.F."/>
            <person name="Wong A."/>
            <person name="Wong G.K."/>
            <person name="Wu C.I."/>
            <person name="Wu G."/>
            <person name="Yamamoto D."/>
            <person name="Yang H.P."/>
            <person name="Yang S.P."/>
            <person name="Yorke J.A."/>
            <person name="Yoshida K."/>
            <person name="Zdobnov E."/>
            <person name="Zhang P."/>
            <person name="Zhang Y."/>
            <person name="Zimin A.V."/>
            <person name="Baldwin J."/>
            <person name="Abdouelleil A."/>
            <person name="Abdulkadir J."/>
            <person name="Abebe A."/>
            <person name="Abera B."/>
            <person name="Abreu J."/>
            <person name="Acer S.C."/>
            <person name="Aftuck L."/>
            <person name="Alexander A."/>
            <person name="An P."/>
            <person name="Anderson E."/>
            <person name="Anderson S."/>
            <person name="Arachi H."/>
            <person name="Azer M."/>
            <person name="Bachantsang P."/>
            <person name="Barry A."/>
            <person name="Bayul T."/>
            <person name="Berlin A."/>
            <person name="Bessette D."/>
            <person name="Bloom T."/>
            <person name="Blye J."/>
            <person name="Boguslavskiy L."/>
            <person name="Bonnet C."/>
            <person name="Boukhgalter B."/>
            <person name="Bourzgui I."/>
            <person name="Brown A."/>
            <person name="Cahill P."/>
            <person name="Channer S."/>
            <person name="Cheshatsang Y."/>
            <person name="Chuda L."/>
            <person name="Citroen M."/>
            <person name="Collymore A."/>
            <person name="Cooke P."/>
            <person name="Costello M."/>
            <person name="D'Aco K."/>
            <person name="Daza R."/>
            <person name="De Haan G."/>
            <person name="DeGray S."/>
            <person name="DeMaso C."/>
            <person name="Dhargay N."/>
            <person name="Dooley K."/>
            <person name="Dooley E."/>
            <person name="Doricent M."/>
            <person name="Dorje P."/>
            <person name="Dorjee K."/>
            <person name="Dupes A."/>
            <person name="Elong R."/>
            <person name="Falk J."/>
            <person name="Farina A."/>
            <person name="Faro S."/>
            <person name="Ferguson D."/>
            <person name="Fisher S."/>
            <person name="Foley C.D."/>
            <person name="Franke A."/>
            <person name="Friedrich D."/>
            <person name="Gadbois L."/>
            <person name="Gearin G."/>
            <person name="Gearin C.R."/>
            <person name="Giannoukos G."/>
            <person name="Goode T."/>
            <person name="Graham J."/>
            <person name="Grandbois E."/>
            <person name="Grewal S."/>
            <person name="Gyaltsen K."/>
            <person name="Hafez N."/>
            <person name="Hagos B."/>
            <person name="Hall J."/>
            <person name="Henson C."/>
            <person name="Hollinger A."/>
            <person name="Honan T."/>
            <person name="Huard M.D."/>
            <person name="Hughes L."/>
            <person name="Hurhula B."/>
            <person name="Husby M.E."/>
            <person name="Kamat A."/>
            <person name="Kanga B."/>
            <person name="Kashin S."/>
            <person name="Khazanovich D."/>
            <person name="Kisner P."/>
            <person name="Lance K."/>
            <person name="Lara M."/>
            <person name="Lee W."/>
            <person name="Lennon N."/>
            <person name="Letendre F."/>
            <person name="LeVine R."/>
            <person name="Lipovsky A."/>
            <person name="Liu X."/>
            <person name="Liu J."/>
            <person name="Liu S."/>
            <person name="Lokyitsang T."/>
            <person name="Lokyitsang Y."/>
            <person name="Lubonja R."/>
            <person name="Lui A."/>
            <person name="MacDonald P."/>
            <person name="Magnisalis V."/>
            <person name="Maru K."/>
            <person name="Matthews C."/>
            <person name="McCusker W."/>
            <person name="McDonough S."/>
            <person name="Mehta T."/>
            <person name="Meldrim J."/>
            <person name="Meneus L."/>
            <person name="Mihai O."/>
            <person name="Mihalev A."/>
            <person name="Mihova T."/>
            <person name="Mittelman R."/>
            <person name="Mlenga V."/>
            <person name="Montmayeur A."/>
            <person name="Mulrain L."/>
            <person name="Navidi A."/>
            <person name="Naylor J."/>
            <person name="Negash T."/>
            <person name="Nguyen T."/>
            <person name="Nguyen N."/>
            <person name="Nicol R."/>
            <person name="Norbu C."/>
            <person name="Norbu N."/>
            <person name="Novod N."/>
            <person name="O'Neill B."/>
            <person name="Osman S."/>
            <person name="Markiewicz E."/>
            <person name="Oyono O.L."/>
            <person name="Patti C."/>
            <person name="Phunkhang P."/>
            <person name="Pierre F."/>
            <person name="Priest M."/>
            <person name="Raghuraman S."/>
            <person name="Rege F."/>
            <person name="Reyes R."/>
            <person name="Rise C."/>
            <person name="Rogov P."/>
            <person name="Ross K."/>
            <person name="Ryan E."/>
            <person name="Settipalli S."/>
            <person name="Shea T."/>
            <person name="Sherpa N."/>
            <person name="Shi L."/>
            <person name="Shih D."/>
            <person name="Sparrow T."/>
            <person name="Spaulding J."/>
            <person name="Stalker J."/>
            <person name="Stange-Thomann N."/>
            <person name="Stavropoulos S."/>
            <person name="Stone C."/>
            <person name="Strader C."/>
            <person name="Tesfaye S."/>
            <person name="Thomson T."/>
            <person name="Thoulutsang Y."/>
            <person name="Thoulutsang D."/>
            <person name="Topham K."/>
            <person name="Topping I."/>
            <person name="Tsamla T."/>
            <person name="Vassiliev H."/>
            <person name="Vo A."/>
            <person name="Wangchuk T."/>
            <person name="Wangdi T."/>
            <person name="Weiand M."/>
            <person name="Wilkinson J."/>
            <person name="Wilson A."/>
            <person name="Yadav S."/>
            <person name="Young G."/>
            <person name="Yu Q."/>
            <person name="Zembek L."/>
            <person name="Zhong D."/>
            <person name="Zimmer A."/>
            <person name="Zwirko Z."/>
            <person name="Jaffe D.B."/>
            <person name="Alvarez P."/>
            <person name="Brockman W."/>
            <person name="Butler J."/>
            <person name="Chin C."/>
            <person name="Gnerre S."/>
            <person name="Grabherr M."/>
            <person name="Kleber M."/>
            <person name="Mauceli E."/>
            <person name="MacCallum I."/>
        </authorList>
    </citation>
    <scope>NUCLEOTIDE SEQUENCE [LARGE SCALE GENOMIC DNA]</scope>
    <source>
        <strain evidence="9">Tucson 14030-0811.24</strain>
    </source>
</reference>
<dbReference type="Pfam" id="PF04000">
    <property type="entry name" value="Sas10_Utp3"/>
    <property type="match status" value="1"/>
</dbReference>
<dbReference type="GO" id="GO:0000460">
    <property type="term" value="P:maturation of 5.8S rRNA"/>
    <property type="evidence" value="ECO:0007669"/>
    <property type="project" value="TreeGrafter"/>
</dbReference>
<keyword evidence="7" id="KW-0963">Cytoplasm</keyword>
<dbReference type="EMBL" id="CH964291">
    <property type="protein sequence ID" value="EDW86396.1"/>
    <property type="molecule type" value="Genomic_DNA"/>
</dbReference>
<evidence type="ECO:0000256" key="3">
    <source>
        <dbReference type="ARBA" id="ARBA00015212"/>
    </source>
</evidence>
<organism evidence="8 9">
    <name type="scientific">Drosophila willistoni</name>
    <name type="common">Fruit fly</name>
    <dbReference type="NCBI Taxonomy" id="7260"/>
    <lineage>
        <taxon>Eukaryota</taxon>
        <taxon>Metazoa</taxon>
        <taxon>Ecdysozoa</taxon>
        <taxon>Arthropoda</taxon>
        <taxon>Hexapoda</taxon>
        <taxon>Insecta</taxon>
        <taxon>Pterygota</taxon>
        <taxon>Neoptera</taxon>
        <taxon>Endopterygota</taxon>
        <taxon>Diptera</taxon>
        <taxon>Brachycera</taxon>
        <taxon>Muscomorpha</taxon>
        <taxon>Ephydroidea</taxon>
        <taxon>Drosophilidae</taxon>
        <taxon>Drosophila</taxon>
        <taxon>Sophophora</taxon>
    </lineage>
</organism>
<sequence length="161" mass="18142">MKDKNQKKSHSTSFDLDEKLKDDTKIRGVVDNFAASLDTLEIDIKRALSARSSPTLSLDDQIKLDTFLTYANSTLYWMHLKLQGTDVSKHPIIHDLNRAKEMLARDKEINASLAAPRLDMPATKRFIAAGMHTRFVDMDGVMVTEEQYKRSLKDTTAAAGK</sequence>
<evidence type="ECO:0000256" key="7">
    <source>
        <dbReference type="RuleBase" id="RU368003"/>
    </source>
</evidence>
<dbReference type="Proteomes" id="UP000007798">
    <property type="component" value="Unassembled WGS sequence"/>
</dbReference>
<evidence type="ECO:0000256" key="2">
    <source>
        <dbReference type="ARBA" id="ARBA00009154"/>
    </source>
</evidence>
<comment type="function">
    <text evidence="7">Plays a role in the recruitment of the exosome to pre-rRNA to mediate the 3'-5' end processing of the 5.8S rRNA.</text>
</comment>
<dbReference type="OMA" id="KLMSMPR"/>
<dbReference type="GO" id="GO:0005730">
    <property type="term" value="C:nucleolus"/>
    <property type="evidence" value="ECO:0007669"/>
    <property type="project" value="UniProtKB-SubCell"/>
</dbReference>
<evidence type="ECO:0000256" key="5">
    <source>
        <dbReference type="ARBA" id="ARBA00022884"/>
    </source>
</evidence>
<dbReference type="GO" id="GO:0000178">
    <property type="term" value="C:exosome (RNase complex)"/>
    <property type="evidence" value="ECO:0007669"/>
    <property type="project" value="TreeGrafter"/>
</dbReference>
<evidence type="ECO:0000313" key="9">
    <source>
        <dbReference type="Proteomes" id="UP000007798"/>
    </source>
</evidence>
<dbReference type="FunCoup" id="B4NPF6">
    <property type="interactions" value="244"/>
</dbReference>
<proteinExistence type="inferred from homology"/>
<dbReference type="GO" id="GO:0003723">
    <property type="term" value="F:RNA binding"/>
    <property type="evidence" value="ECO:0007669"/>
    <property type="project" value="UniProtKB-UniRule"/>
</dbReference>
<dbReference type="InterPro" id="IPR007146">
    <property type="entry name" value="Sas10/Utp3/C1D"/>
</dbReference>
<dbReference type="GO" id="GO:0003677">
    <property type="term" value="F:DNA binding"/>
    <property type="evidence" value="ECO:0007669"/>
    <property type="project" value="UniProtKB-KW"/>
</dbReference>
<dbReference type="AlphaFoldDB" id="B4NPF6"/>
<comment type="subcellular location">
    <subcellularLocation>
        <location evidence="7">Cytoplasm</location>
    </subcellularLocation>
    <subcellularLocation>
        <location evidence="7">Nucleus</location>
        <location evidence="7">Nucleolus</location>
    </subcellularLocation>
    <subcellularLocation>
        <location evidence="1 7">Nucleus</location>
    </subcellularLocation>
</comment>
<keyword evidence="5 7" id="KW-0694">RNA-binding</keyword>
<dbReference type="eggNOG" id="KOG4835">
    <property type="taxonomic scope" value="Eukaryota"/>
</dbReference>
<dbReference type="InterPro" id="IPR011082">
    <property type="entry name" value="Exosome-assoc_fac/DNA_repair"/>
</dbReference>
<keyword evidence="4 7" id="KW-0698">rRNA processing</keyword>
<protein>
    <recommendedName>
        <fullName evidence="3 7">Nuclear nucleic acid-binding protein C1D</fullName>
    </recommendedName>
</protein>